<comment type="pathway">
    <text evidence="1 13">Amino-acid degradation; L-phenylalanine degradation; acetoacetate and fumarate from L-phenylalanine: step 6/6.</text>
</comment>
<comment type="similarity">
    <text evidence="2 13">Belongs to the FAH family.</text>
</comment>
<name>A0AA38Y385_9EURO</name>
<comment type="caution">
    <text evidence="16">The sequence shown here is derived from an EMBL/GenBank/DDBJ whole genome shotgun (WGS) entry which is preliminary data.</text>
</comment>
<gene>
    <name evidence="16" type="ORF">H2204_006649</name>
</gene>
<dbReference type="GO" id="GO:0006559">
    <property type="term" value="P:L-phenylalanine catabolic process"/>
    <property type="evidence" value="ECO:0007669"/>
    <property type="project" value="UniProtKB-UniRule"/>
</dbReference>
<keyword evidence="9 13" id="KW-0585">Phenylalanine catabolism</keyword>
<sequence length="416" mass="45672">MASWVPIEQHSDFSLQNLPFGVFSTQSLDQRIGVAVGNHVLDMKALAHNDVFVGLDFDTATLQKSTLNQYAALGRDIHRSVRTFLQNLLSDKTPHAALLRDNDRLRSAALISMRDVKMHLPMAVGDYTDFFVVPYHAQNVGQTLPAAFFEQPLGYHGRASSVVVSGTPVRRPRGQFVGQDGKATFGPSQKLDYEVEFAAFVTHGQQKMGESIEVNDGEDLIFGFVLLNDWSARDIQRRETAPLGPFNGKNFCTTISPWIVSPDALEPYRTAPLRSGPWLPYLNGGREDSVYDILIQVQIQSKSGTFDVSRCNTKNVVFSFPQMLAHHTAGGCPMRTGDLIATGTLSGATPQEYGCLLEVTCDGANQLKVSNAQNQEMCRTFLDDGDSVIFTTYLPRKDGIGGVGFGMCEGQILACH</sequence>
<feature type="binding site" evidence="12">
    <location>
        <position position="253"/>
    </location>
    <ligand>
        <name>Mg(2+)</name>
        <dbReference type="ChEBI" id="CHEBI:18420"/>
    </ligand>
</feature>
<dbReference type="EMBL" id="JAPDRN010000042">
    <property type="protein sequence ID" value="KAJ9633863.1"/>
    <property type="molecule type" value="Genomic_DNA"/>
</dbReference>
<evidence type="ECO:0000256" key="2">
    <source>
        <dbReference type="ARBA" id="ARBA00010211"/>
    </source>
</evidence>
<evidence type="ECO:0000313" key="16">
    <source>
        <dbReference type="EMBL" id="KAJ9633863.1"/>
    </source>
</evidence>
<dbReference type="Pfam" id="PF01557">
    <property type="entry name" value="FAA_hydrolase"/>
    <property type="match status" value="1"/>
</dbReference>
<evidence type="ECO:0000256" key="5">
    <source>
        <dbReference type="ARBA" id="ARBA00022801"/>
    </source>
</evidence>
<keyword evidence="6 12" id="KW-0106">Calcium</keyword>
<dbReference type="GO" id="GO:0046872">
    <property type="term" value="F:metal ion binding"/>
    <property type="evidence" value="ECO:0007669"/>
    <property type="project" value="UniProtKB-UniRule"/>
</dbReference>
<feature type="domain" description="Fumarylacetoacetase N-terminal" evidence="15">
    <location>
        <begin position="16"/>
        <end position="121"/>
    </location>
</feature>
<evidence type="ECO:0000256" key="3">
    <source>
        <dbReference type="ARBA" id="ARBA00012094"/>
    </source>
</evidence>
<dbReference type="GO" id="GO:0004334">
    <property type="term" value="F:fumarylacetoacetase activity"/>
    <property type="evidence" value="ECO:0007669"/>
    <property type="project" value="UniProtKB-UniRule"/>
</dbReference>
<reference evidence="16" key="1">
    <citation type="submission" date="2022-10" db="EMBL/GenBank/DDBJ databases">
        <title>Culturing micro-colonial fungi from biological soil crusts in the Mojave desert and describing Neophaeococcomyces mojavensis, and introducing the new genera and species Taxawa tesnikishii.</title>
        <authorList>
            <person name="Kurbessoian T."/>
            <person name="Stajich J.E."/>
        </authorList>
    </citation>
    <scope>NUCLEOTIDE SEQUENCE</scope>
    <source>
        <strain evidence="16">TK_35</strain>
    </source>
</reference>
<dbReference type="InterPro" id="IPR015377">
    <property type="entry name" value="Fumarylacetoacetase_N"/>
</dbReference>
<dbReference type="GO" id="GO:1902000">
    <property type="term" value="P:homogentisate catabolic process"/>
    <property type="evidence" value="ECO:0007669"/>
    <property type="project" value="TreeGrafter"/>
</dbReference>
<dbReference type="SUPFAM" id="SSF56529">
    <property type="entry name" value="FAH"/>
    <property type="match status" value="1"/>
</dbReference>
<dbReference type="InterPro" id="IPR011234">
    <property type="entry name" value="Fumarylacetoacetase-like_C"/>
</dbReference>
<keyword evidence="17" id="KW-1185">Reference proteome</keyword>
<evidence type="ECO:0000256" key="4">
    <source>
        <dbReference type="ARBA" id="ARBA00022723"/>
    </source>
</evidence>
<evidence type="ECO:0000256" key="13">
    <source>
        <dbReference type="RuleBase" id="RU366008"/>
    </source>
</evidence>
<dbReference type="PANTHER" id="PTHR43069:SF2">
    <property type="entry name" value="FUMARYLACETOACETASE"/>
    <property type="match status" value="1"/>
</dbReference>
<dbReference type="Gene3D" id="2.30.30.230">
    <property type="entry name" value="Fumarylacetoacetase, N-terminal domain"/>
    <property type="match status" value="1"/>
</dbReference>
<evidence type="ECO:0000256" key="10">
    <source>
        <dbReference type="PIRSR" id="PIRSR605959-1"/>
    </source>
</evidence>
<accession>A0AA38Y385</accession>
<evidence type="ECO:0000256" key="7">
    <source>
        <dbReference type="ARBA" id="ARBA00022842"/>
    </source>
</evidence>
<comment type="catalytic activity">
    <reaction evidence="13">
        <text>4-fumarylacetoacetate + H2O = acetoacetate + fumarate + H(+)</text>
        <dbReference type="Rhea" id="RHEA:10244"/>
        <dbReference type="ChEBI" id="CHEBI:13705"/>
        <dbReference type="ChEBI" id="CHEBI:15377"/>
        <dbReference type="ChEBI" id="CHEBI:15378"/>
        <dbReference type="ChEBI" id="CHEBI:18034"/>
        <dbReference type="ChEBI" id="CHEBI:29806"/>
        <dbReference type="EC" id="3.7.1.2"/>
    </reaction>
</comment>
<evidence type="ECO:0000256" key="8">
    <source>
        <dbReference type="ARBA" id="ARBA00022878"/>
    </source>
</evidence>
<feature type="binding site" evidence="12">
    <location>
        <position position="229"/>
    </location>
    <ligand>
        <name>Ca(2+)</name>
        <dbReference type="ChEBI" id="CHEBI:29108"/>
    </ligand>
</feature>
<evidence type="ECO:0000256" key="12">
    <source>
        <dbReference type="PIRSR" id="PIRSR605959-3"/>
    </source>
</evidence>
<dbReference type="SUPFAM" id="SSF63433">
    <property type="entry name" value="Fumarylacetoacetate hydrolase, FAH, N-terminal domain"/>
    <property type="match status" value="1"/>
</dbReference>
<evidence type="ECO:0000256" key="9">
    <source>
        <dbReference type="ARBA" id="ARBA00023232"/>
    </source>
</evidence>
<feature type="binding site" evidence="12">
    <location>
        <position position="249"/>
    </location>
    <ligand>
        <name>Mg(2+)</name>
        <dbReference type="ChEBI" id="CHEBI:18420"/>
    </ligand>
</feature>
<dbReference type="GO" id="GO:0006572">
    <property type="term" value="P:L-tyrosine catabolic process"/>
    <property type="evidence" value="ECO:0007669"/>
    <property type="project" value="UniProtKB-UniRule"/>
</dbReference>
<feature type="domain" description="Fumarylacetoacetase-like C-terminal" evidence="14">
    <location>
        <begin position="135"/>
        <end position="389"/>
    </location>
</feature>
<evidence type="ECO:0000259" key="14">
    <source>
        <dbReference type="Pfam" id="PF01557"/>
    </source>
</evidence>
<evidence type="ECO:0000259" key="15">
    <source>
        <dbReference type="Pfam" id="PF09298"/>
    </source>
</evidence>
<dbReference type="InterPro" id="IPR036462">
    <property type="entry name" value="Fumarylacetoacetase_N_sf"/>
</dbReference>
<dbReference type="PANTHER" id="PTHR43069">
    <property type="entry name" value="FUMARYLACETOACETASE"/>
    <property type="match status" value="1"/>
</dbReference>
<feature type="binding site" evidence="11">
    <location>
        <position position="344"/>
    </location>
    <ligand>
        <name>substrate</name>
    </ligand>
</feature>
<feature type="binding site" evidence="12">
    <location>
        <position position="194"/>
    </location>
    <ligand>
        <name>Ca(2+)</name>
        <dbReference type="ChEBI" id="CHEBI:29108"/>
    </ligand>
</feature>
<proteinExistence type="inferred from homology"/>
<dbReference type="EC" id="3.7.1.2" evidence="3 13"/>
<dbReference type="NCBIfam" id="TIGR01266">
    <property type="entry name" value="fum_ac_acetase"/>
    <property type="match status" value="1"/>
</dbReference>
<feature type="binding site" evidence="11">
    <location>
        <position position="236"/>
    </location>
    <ligand>
        <name>substrate</name>
    </ligand>
</feature>
<feature type="binding site" evidence="12">
    <location>
        <position position="196"/>
    </location>
    <ligand>
        <name>Ca(2+)</name>
        <dbReference type="ChEBI" id="CHEBI:29108"/>
    </ligand>
</feature>
<keyword evidence="5 13" id="KW-0378">Hydrolase</keyword>
<dbReference type="InterPro" id="IPR005959">
    <property type="entry name" value="Fumarylacetoacetase"/>
</dbReference>
<keyword evidence="7 12" id="KW-0460">Magnesium</keyword>
<dbReference type="Gene3D" id="3.90.850.10">
    <property type="entry name" value="Fumarylacetoacetase-like, C-terminal domain"/>
    <property type="match status" value="1"/>
</dbReference>
<dbReference type="Pfam" id="PF09298">
    <property type="entry name" value="FAA_hydrolase_N"/>
    <property type="match status" value="1"/>
</dbReference>
<dbReference type="InterPro" id="IPR036663">
    <property type="entry name" value="Fumarylacetoacetase_C_sf"/>
</dbReference>
<feature type="binding site" evidence="11">
    <location>
        <position position="131"/>
    </location>
    <ligand>
        <name>substrate</name>
    </ligand>
</feature>
<feature type="active site" description="Proton acceptor" evidence="10">
    <location>
        <position position="136"/>
    </location>
</feature>
<evidence type="ECO:0000256" key="11">
    <source>
        <dbReference type="PIRSR" id="PIRSR605959-2"/>
    </source>
</evidence>
<keyword evidence="4 12" id="KW-0479">Metal-binding</keyword>
<protein>
    <recommendedName>
        <fullName evidence="3 13">Fumarylacetoacetase</fullName>
        <ecNumber evidence="3 13">3.7.1.2</ecNumber>
    </recommendedName>
    <alternativeName>
        <fullName evidence="13">Fumarylacetoacetate hydrolase</fullName>
    </alternativeName>
</protein>
<dbReference type="Proteomes" id="UP001172681">
    <property type="component" value="Unassembled WGS sequence"/>
</dbReference>
<evidence type="ECO:0000256" key="6">
    <source>
        <dbReference type="ARBA" id="ARBA00022837"/>
    </source>
</evidence>
<feature type="binding site" evidence="12">
    <location>
        <position position="129"/>
    </location>
    <ligand>
        <name>Ca(2+)</name>
        <dbReference type="ChEBI" id="CHEBI:29108"/>
    </ligand>
</feature>
<organism evidence="16 17">
    <name type="scientific">Knufia peltigerae</name>
    <dbReference type="NCBI Taxonomy" id="1002370"/>
    <lineage>
        <taxon>Eukaryota</taxon>
        <taxon>Fungi</taxon>
        <taxon>Dikarya</taxon>
        <taxon>Ascomycota</taxon>
        <taxon>Pezizomycotina</taxon>
        <taxon>Eurotiomycetes</taxon>
        <taxon>Chaetothyriomycetidae</taxon>
        <taxon>Chaetothyriales</taxon>
        <taxon>Trichomeriaceae</taxon>
        <taxon>Knufia</taxon>
    </lineage>
</organism>
<evidence type="ECO:0000313" key="17">
    <source>
        <dbReference type="Proteomes" id="UP001172681"/>
    </source>
</evidence>
<feature type="binding site" evidence="12">
    <location>
        <position position="229"/>
    </location>
    <ligand>
        <name>Mg(2+)</name>
        <dbReference type="ChEBI" id="CHEBI:18420"/>
    </ligand>
</feature>
<dbReference type="AlphaFoldDB" id="A0AA38Y385"/>
<comment type="cofactor">
    <cofactor evidence="13">
        <name>Mg(2+)</name>
        <dbReference type="ChEBI" id="CHEBI:18420"/>
    </cofactor>
    <cofactor evidence="13">
        <name>Ca(2+)</name>
        <dbReference type="ChEBI" id="CHEBI:29108"/>
    </cofactor>
</comment>
<evidence type="ECO:0000256" key="1">
    <source>
        <dbReference type="ARBA" id="ARBA00004782"/>
    </source>
</evidence>
<keyword evidence="8 13" id="KW-0828">Tyrosine catabolism</keyword>